<evidence type="ECO:0000256" key="2">
    <source>
        <dbReference type="ARBA" id="ARBA00022729"/>
    </source>
</evidence>
<reference evidence="4 6" key="2">
    <citation type="journal article" date="2018" name="Plant J.">
        <title>The Physcomitrella patens chromosome-scale assembly reveals moss genome structure and evolution.</title>
        <authorList>
            <person name="Lang D."/>
            <person name="Ullrich K.K."/>
            <person name="Murat F."/>
            <person name="Fuchs J."/>
            <person name="Jenkins J."/>
            <person name="Haas F.B."/>
            <person name="Piednoel M."/>
            <person name="Gundlach H."/>
            <person name="Van Bel M."/>
            <person name="Meyberg R."/>
            <person name="Vives C."/>
            <person name="Morata J."/>
            <person name="Symeonidi A."/>
            <person name="Hiss M."/>
            <person name="Muchero W."/>
            <person name="Kamisugi Y."/>
            <person name="Saleh O."/>
            <person name="Blanc G."/>
            <person name="Decker E.L."/>
            <person name="van Gessel N."/>
            <person name="Grimwood J."/>
            <person name="Hayes R.D."/>
            <person name="Graham S.W."/>
            <person name="Gunter L.E."/>
            <person name="McDaniel S.F."/>
            <person name="Hoernstein S.N.W."/>
            <person name="Larsson A."/>
            <person name="Li F.W."/>
            <person name="Perroud P.F."/>
            <person name="Phillips J."/>
            <person name="Ranjan P."/>
            <person name="Rokshar D.S."/>
            <person name="Rothfels C.J."/>
            <person name="Schneider L."/>
            <person name="Shu S."/>
            <person name="Stevenson D.W."/>
            <person name="Thummler F."/>
            <person name="Tillich M."/>
            <person name="Villarreal Aguilar J.C."/>
            <person name="Widiez T."/>
            <person name="Wong G.K."/>
            <person name="Wymore A."/>
            <person name="Zhang Y."/>
            <person name="Zimmer A.D."/>
            <person name="Quatrano R.S."/>
            <person name="Mayer K.F.X."/>
            <person name="Goodstein D."/>
            <person name="Casacuberta J.M."/>
            <person name="Vandepoele K."/>
            <person name="Reski R."/>
            <person name="Cuming A.C."/>
            <person name="Tuskan G.A."/>
            <person name="Maumus F."/>
            <person name="Salse J."/>
            <person name="Schmutz J."/>
            <person name="Rensing S.A."/>
        </authorList>
    </citation>
    <scope>NUCLEOTIDE SEQUENCE [LARGE SCALE GENOMIC DNA]</scope>
    <source>
        <strain evidence="5 6">cv. Gransden 2004</strain>
    </source>
</reference>
<evidence type="ECO:0000256" key="3">
    <source>
        <dbReference type="SAM" id="SignalP"/>
    </source>
</evidence>
<evidence type="ECO:0000256" key="1">
    <source>
        <dbReference type="ARBA" id="ARBA00006010"/>
    </source>
</evidence>
<name>A0A2K1KUD7_PHYPA</name>
<evidence type="ECO:0000313" key="6">
    <source>
        <dbReference type="Proteomes" id="UP000006727"/>
    </source>
</evidence>
<sequence length="164" mass="18533">MNSLSANSKSHVMPKALLFSLLALSALLLVVAIDSGELEDNGRNEVALLESKRPTGRFLLQRNNPRGYYWWNECYSDNRCRRLYPGPEYRDIRCCWNTRNSLLCIDVGGEDRFNCGRCAQACNWPRSCCGGVCVNLNSNRNNCGRCGNMCGRGDRCIRGMCNYN</sequence>
<dbReference type="STRING" id="3218.A0A2K1KUD7"/>
<dbReference type="GeneID" id="112279604"/>
<dbReference type="PaxDb" id="3218-PP1S25_27V6.1"/>
<keyword evidence="6" id="KW-1185">Reference proteome</keyword>
<reference evidence="5" key="3">
    <citation type="submission" date="2020-12" db="UniProtKB">
        <authorList>
            <consortium name="EnsemblPlants"/>
        </authorList>
    </citation>
    <scope>IDENTIFICATION</scope>
</reference>
<gene>
    <name evidence="5" type="primary">LOC112279604</name>
    <name evidence="4" type="ORF">PHYPA_004387</name>
</gene>
<accession>A0A2K1KUD7</accession>
<feature type="signal peptide" evidence="3">
    <location>
        <begin position="1"/>
        <end position="32"/>
    </location>
</feature>
<evidence type="ECO:0000313" key="5">
    <source>
        <dbReference type="EnsemblPlants" id="Pp3c3_13630V3.1"/>
    </source>
</evidence>
<dbReference type="PANTHER" id="PTHR33227:SF48">
    <property type="entry name" value="STIGMA-SPECIFIC STIG1-LIKE PROTEIN 4"/>
    <property type="match status" value="1"/>
</dbReference>
<dbReference type="InterPro" id="IPR006969">
    <property type="entry name" value="Stig-like"/>
</dbReference>
<dbReference type="AlphaFoldDB" id="A0A2K1KUD7"/>
<protein>
    <submittedName>
        <fullName evidence="4 5">Uncharacterized protein</fullName>
    </submittedName>
</protein>
<comment type="similarity">
    <text evidence="1">Belongs to the STIG1 family.</text>
</comment>
<dbReference type="EnsemblPlants" id="Pp3c3_13630V3.1">
    <property type="protein sequence ID" value="Pp3c3_13630V3.1"/>
    <property type="gene ID" value="Pp3c3_13630"/>
</dbReference>
<feature type="chain" id="PRO_5044576476" evidence="3">
    <location>
        <begin position="33"/>
        <end position="164"/>
    </location>
</feature>
<dbReference type="Proteomes" id="UP000006727">
    <property type="component" value="Chromosome 3"/>
</dbReference>
<dbReference type="PANTHER" id="PTHR33227">
    <property type="entry name" value="STIGMA-SPECIFIC STIG1-LIKE PROTEIN 3"/>
    <property type="match status" value="1"/>
</dbReference>
<evidence type="ECO:0000313" key="4">
    <source>
        <dbReference type="EMBL" id="PNR57393.1"/>
    </source>
</evidence>
<dbReference type="EMBL" id="ABEU02000003">
    <property type="protein sequence ID" value="PNR57393.1"/>
    <property type="molecule type" value="Genomic_DNA"/>
</dbReference>
<proteinExistence type="inferred from homology"/>
<dbReference type="RefSeq" id="XP_024369986.1">
    <property type="nucleotide sequence ID" value="XM_024514218.2"/>
</dbReference>
<keyword evidence="2 3" id="KW-0732">Signal</keyword>
<dbReference type="Pfam" id="PF04885">
    <property type="entry name" value="Stig1"/>
    <property type="match status" value="1"/>
</dbReference>
<dbReference type="Gramene" id="Pp3c3_13630V3.1">
    <property type="protein sequence ID" value="Pp3c3_13630V3.1"/>
    <property type="gene ID" value="Pp3c3_13630"/>
</dbReference>
<reference evidence="4 6" key="1">
    <citation type="journal article" date="2008" name="Science">
        <title>The Physcomitrella genome reveals evolutionary insights into the conquest of land by plants.</title>
        <authorList>
            <person name="Rensing S."/>
            <person name="Lang D."/>
            <person name="Zimmer A."/>
            <person name="Terry A."/>
            <person name="Salamov A."/>
            <person name="Shapiro H."/>
            <person name="Nishiyama T."/>
            <person name="Perroud P.-F."/>
            <person name="Lindquist E."/>
            <person name="Kamisugi Y."/>
            <person name="Tanahashi T."/>
            <person name="Sakakibara K."/>
            <person name="Fujita T."/>
            <person name="Oishi K."/>
            <person name="Shin-I T."/>
            <person name="Kuroki Y."/>
            <person name="Toyoda A."/>
            <person name="Suzuki Y."/>
            <person name="Hashimoto A."/>
            <person name="Yamaguchi K."/>
            <person name="Sugano A."/>
            <person name="Kohara Y."/>
            <person name="Fujiyama A."/>
            <person name="Anterola A."/>
            <person name="Aoki S."/>
            <person name="Ashton N."/>
            <person name="Barbazuk W.B."/>
            <person name="Barker E."/>
            <person name="Bennetzen J."/>
            <person name="Bezanilla M."/>
            <person name="Blankenship R."/>
            <person name="Cho S.H."/>
            <person name="Dutcher S."/>
            <person name="Estelle M."/>
            <person name="Fawcett J.A."/>
            <person name="Gundlach H."/>
            <person name="Hanada K."/>
            <person name="Heyl A."/>
            <person name="Hicks K.A."/>
            <person name="Hugh J."/>
            <person name="Lohr M."/>
            <person name="Mayer K."/>
            <person name="Melkozernov A."/>
            <person name="Murata T."/>
            <person name="Nelson D."/>
            <person name="Pils B."/>
            <person name="Prigge M."/>
            <person name="Reiss B."/>
            <person name="Renner T."/>
            <person name="Rombauts S."/>
            <person name="Rushton P."/>
            <person name="Sanderfoot A."/>
            <person name="Schween G."/>
            <person name="Shiu S.-H."/>
            <person name="Stueber K."/>
            <person name="Theodoulou F.L."/>
            <person name="Tu H."/>
            <person name="Van de Peer Y."/>
            <person name="Verrier P.J."/>
            <person name="Waters E."/>
            <person name="Wood A."/>
            <person name="Yang L."/>
            <person name="Cove D."/>
            <person name="Cuming A."/>
            <person name="Hasebe M."/>
            <person name="Lucas S."/>
            <person name="Mishler D.B."/>
            <person name="Reski R."/>
            <person name="Grigoriev I."/>
            <person name="Quatrano R.S."/>
            <person name="Boore J.L."/>
        </authorList>
    </citation>
    <scope>NUCLEOTIDE SEQUENCE [LARGE SCALE GENOMIC DNA]</scope>
    <source>
        <strain evidence="5 6">cv. Gransden 2004</strain>
    </source>
</reference>
<organism evidence="4">
    <name type="scientific">Physcomitrium patens</name>
    <name type="common">Spreading-leaved earth moss</name>
    <name type="synonym">Physcomitrella patens</name>
    <dbReference type="NCBI Taxonomy" id="3218"/>
    <lineage>
        <taxon>Eukaryota</taxon>
        <taxon>Viridiplantae</taxon>
        <taxon>Streptophyta</taxon>
        <taxon>Embryophyta</taxon>
        <taxon>Bryophyta</taxon>
        <taxon>Bryophytina</taxon>
        <taxon>Bryopsida</taxon>
        <taxon>Funariidae</taxon>
        <taxon>Funariales</taxon>
        <taxon>Funariaceae</taxon>
        <taxon>Physcomitrium</taxon>
    </lineage>
</organism>